<dbReference type="EMBL" id="JBHSLF010000050">
    <property type="protein sequence ID" value="MFC5345564.1"/>
    <property type="molecule type" value="Genomic_DNA"/>
</dbReference>
<keyword evidence="4" id="KW-1185">Reference proteome</keyword>
<accession>A0ABW0FWS7</accession>
<comment type="caution">
    <text evidence="3">The sequence shown here is derived from an EMBL/GenBank/DDBJ whole genome shotgun (WGS) entry which is preliminary data.</text>
</comment>
<reference evidence="4" key="1">
    <citation type="journal article" date="2019" name="Int. J. Syst. Evol. Microbiol.">
        <title>The Global Catalogue of Microorganisms (GCM) 10K type strain sequencing project: providing services to taxonomists for standard genome sequencing and annotation.</title>
        <authorList>
            <consortium name="The Broad Institute Genomics Platform"/>
            <consortium name="The Broad Institute Genome Sequencing Center for Infectious Disease"/>
            <person name="Wu L."/>
            <person name="Ma J."/>
        </authorList>
    </citation>
    <scope>NUCLEOTIDE SEQUENCE [LARGE SCALE GENOMIC DNA]</scope>
    <source>
        <strain evidence="4">JCM 12125</strain>
    </source>
</reference>
<keyword evidence="1" id="KW-0812">Transmembrane</keyword>
<keyword evidence="1" id="KW-0472">Membrane</keyword>
<evidence type="ECO:0000256" key="1">
    <source>
        <dbReference type="SAM" id="Phobius"/>
    </source>
</evidence>
<dbReference type="Gene3D" id="3.55.50.30">
    <property type="match status" value="1"/>
</dbReference>
<name>A0ABW0FWS7_9CAUL</name>
<feature type="transmembrane region" description="Helical" evidence="1">
    <location>
        <begin position="84"/>
        <end position="105"/>
    </location>
</feature>
<dbReference type="PIRSF" id="PIRSF018266">
    <property type="entry name" value="FecR"/>
    <property type="match status" value="1"/>
</dbReference>
<sequence length="322" mass="34370">MPRETAQEIDRAAADWVARVDRDLTPQEAERLDVWLAGDDRRAGAYGRLRALALQTERARALAPGFSGSTTGAPRRTGLPRRHLLTGAGGALAAGLAGVGLFGLAARRGTVRTRLGEVRVVPLADGSVMTLNTDTLVRVSYSGERRLIDLVEGEALFDVAPDPARPFIVDAGATQARAVGTSFTVRRLGDEPVEVLVREGVVEVERRGKARPPVRISADVRATSPVDQTSPVMTTIVGAGAVGRELAWREGRIAFEGETLGQAAAKFARYSETRIVIDDPRIAAEEITGLFQANDPVGFTRAVASSFGLKAEVGEGEVRLIR</sequence>
<dbReference type="RefSeq" id="WP_374036553.1">
    <property type="nucleotide sequence ID" value="NZ_CP169082.1"/>
</dbReference>
<gene>
    <name evidence="3" type="ORF">ACFPIE_16735</name>
</gene>
<dbReference type="InterPro" id="IPR006860">
    <property type="entry name" value="FecR"/>
</dbReference>
<dbReference type="Gene3D" id="2.60.120.1440">
    <property type="match status" value="1"/>
</dbReference>
<organism evidence="3 4">
    <name type="scientific">Brevundimonas staleyi</name>
    <dbReference type="NCBI Taxonomy" id="74326"/>
    <lineage>
        <taxon>Bacteria</taxon>
        <taxon>Pseudomonadati</taxon>
        <taxon>Pseudomonadota</taxon>
        <taxon>Alphaproteobacteria</taxon>
        <taxon>Caulobacterales</taxon>
        <taxon>Caulobacteraceae</taxon>
        <taxon>Brevundimonas</taxon>
    </lineage>
</organism>
<dbReference type="PANTHER" id="PTHR30273">
    <property type="entry name" value="PERIPLASMIC SIGNAL SENSOR AND SIGMA FACTOR ACTIVATOR FECR-RELATED"/>
    <property type="match status" value="1"/>
</dbReference>
<dbReference type="PANTHER" id="PTHR30273:SF2">
    <property type="entry name" value="PROTEIN FECR"/>
    <property type="match status" value="1"/>
</dbReference>
<evidence type="ECO:0000259" key="2">
    <source>
        <dbReference type="Pfam" id="PF04773"/>
    </source>
</evidence>
<protein>
    <submittedName>
        <fullName evidence="3">FecR family protein</fullName>
    </submittedName>
</protein>
<evidence type="ECO:0000313" key="3">
    <source>
        <dbReference type="EMBL" id="MFC5345564.1"/>
    </source>
</evidence>
<dbReference type="Proteomes" id="UP001596152">
    <property type="component" value="Unassembled WGS sequence"/>
</dbReference>
<proteinExistence type="predicted"/>
<dbReference type="InterPro" id="IPR012373">
    <property type="entry name" value="Ferrdict_sens_TM"/>
</dbReference>
<dbReference type="Pfam" id="PF04773">
    <property type="entry name" value="FecR"/>
    <property type="match status" value="1"/>
</dbReference>
<keyword evidence="1" id="KW-1133">Transmembrane helix</keyword>
<evidence type="ECO:0000313" key="4">
    <source>
        <dbReference type="Proteomes" id="UP001596152"/>
    </source>
</evidence>
<feature type="domain" description="FecR protein" evidence="2">
    <location>
        <begin position="110"/>
        <end position="203"/>
    </location>
</feature>